<protein>
    <submittedName>
        <fullName evidence="1">Uncharacterized protein</fullName>
    </submittedName>
</protein>
<evidence type="ECO:0000313" key="2">
    <source>
        <dbReference type="Proteomes" id="UP000324800"/>
    </source>
</evidence>
<proteinExistence type="predicted"/>
<reference evidence="1 2" key="1">
    <citation type="submission" date="2019-03" db="EMBL/GenBank/DDBJ databases">
        <title>Single cell metagenomics reveals metabolic interactions within the superorganism composed of flagellate Streblomastix strix and complex community of Bacteroidetes bacteria on its surface.</title>
        <authorList>
            <person name="Treitli S.C."/>
            <person name="Kolisko M."/>
            <person name="Husnik F."/>
            <person name="Keeling P."/>
            <person name="Hampl V."/>
        </authorList>
    </citation>
    <scope>NUCLEOTIDE SEQUENCE [LARGE SCALE GENOMIC DNA]</scope>
    <source>
        <strain evidence="1">ST1C</strain>
    </source>
</reference>
<dbReference type="AlphaFoldDB" id="A0A5J4V0P9"/>
<gene>
    <name evidence="1" type="ORF">EZS28_028546</name>
</gene>
<dbReference type="Proteomes" id="UP000324800">
    <property type="component" value="Unassembled WGS sequence"/>
</dbReference>
<sequence>MLHPNGESHTITRFWRDSNRSWIMAKHPNTMDKLQERFAGHSLRNNSFRKSLQKAANIQSPNQIRQLYSNIRFKKAESNRHFSTSSERDLTLFAKIWI</sequence>
<name>A0A5J4V0P9_9EUKA</name>
<organism evidence="1 2">
    <name type="scientific">Streblomastix strix</name>
    <dbReference type="NCBI Taxonomy" id="222440"/>
    <lineage>
        <taxon>Eukaryota</taxon>
        <taxon>Metamonada</taxon>
        <taxon>Preaxostyla</taxon>
        <taxon>Oxymonadida</taxon>
        <taxon>Streblomastigidae</taxon>
        <taxon>Streblomastix</taxon>
    </lineage>
</organism>
<dbReference type="EMBL" id="SNRW01010887">
    <property type="protein sequence ID" value="KAA6375930.1"/>
    <property type="molecule type" value="Genomic_DNA"/>
</dbReference>
<evidence type="ECO:0000313" key="1">
    <source>
        <dbReference type="EMBL" id="KAA6375930.1"/>
    </source>
</evidence>
<comment type="caution">
    <text evidence="1">The sequence shown here is derived from an EMBL/GenBank/DDBJ whole genome shotgun (WGS) entry which is preliminary data.</text>
</comment>
<accession>A0A5J4V0P9</accession>